<evidence type="ECO:0000256" key="15">
    <source>
        <dbReference type="ARBA" id="ARBA00023134"/>
    </source>
</evidence>
<dbReference type="Proteomes" id="UP000753908">
    <property type="component" value="Unassembled WGS sequence"/>
</dbReference>
<feature type="binding site" evidence="19">
    <location>
        <position position="116"/>
    </location>
    <ligand>
        <name>GTP</name>
        <dbReference type="ChEBI" id="CHEBI:37565"/>
    </ligand>
</feature>
<sequence>MGKDTEKKFVPCFPYSPTLLTLVNSDSQPSTSQIILVTGPSRSGKSEWAEALALQTGKQVIYVATAETNPDDVEWLARIEKHQQRRPEEWTTLLVPVELSTTIRAYSNSRCCLLVDSLGTWVANLLDQEAEVWHRTLQDLLDSLGQIKGTVIFVAEETGWGVVPAYPVGRLFRDRLGELVRQLGMLAKPTYLVTGGHVLNLSTLGSPLQK</sequence>
<evidence type="ECO:0000256" key="4">
    <source>
        <dbReference type="ARBA" id="ARBA00003889"/>
    </source>
</evidence>
<dbReference type="GO" id="GO:0043752">
    <property type="term" value="F:adenosylcobinamide kinase activity"/>
    <property type="evidence" value="ECO:0007669"/>
    <property type="project" value="UniProtKB-EC"/>
</dbReference>
<organism evidence="20 21">
    <name type="scientific">Symplocastrum torsivum CPER-KK1</name>
    <dbReference type="NCBI Taxonomy" id="450513"/>
    <lineage>
        <taxon>Bacteria</taxon>
        <taxon>Bacillati</taxon>
        <taxon>Cyanobacteriota</taxon>
        <taxon>Cyanophyceae</taxon>
        <taxon>Oscillatoriophycideae</taxon>
        <taxon>Oscillatoriales</taxon>
        <taxon>Microcoleaceae</taxon>
        <taxon>Symplocastrum</taxon>
    </lineage>
</organism>
<evidence type="ECO:0000256" key="6">
    <source>
        <dbReference type="ARBA" id="ARBA00005159"/>
    </source>
</evidence>
<comment type="catalytic activity">
    <reaction evidence="2">
        <text>adenosylcob(III)inamide phosphate + GTP + H(+) = adenosylcob(III)inamide-GDP + diphosphate</text>
        <dbReference type="Rhea" id="RHEA:22712"/>
        <dbReference type="ChEBI" id="CHEBI:15378"/>
        <dbReference type="ChEBI" id="CHEBI:33019"/>
        <dbReference type="ChEBI" id="CHEBI:37565"/>
        <dbReference type="ChEBI" id="CHEBI:58502"/>
        <dbReference type="ChEBI" id="CHEBI:60487"/>
        <dbReference type="EC" id="2.7.7.62"/>
    </reaction>
</comment>
<dbReference type="EC" id="2.7.1.156" evidence="8"/>
<keyword evidence="11 20" id="KW-0808">Transferase</keyword>
<reference evidence="20" key="2">
    <citation type="journal article" date="2022" name="Microbiol. Resour. Announc.">
        <title>Metagenome Sequencing to Explore Phylogenomics of Terrestrial Cyanobacteria.</title>
        <authorList>
            <person name="Ward R.D."/>
            <person name="Stajich J.E."/>
            <person name="Johansen J.R."/>
            <person name="Huntemann M."/>
            <person name="Clum A."/>
            <person name="Foster B."/>
            <person name="Foster B."/>
            <person name="Roux S."/>
            <person name="Palaniappan K."/>
            <person name="Varghese N."/>
            <person name="Mukherjee S."/>
            <person name="Reddy T.B.K."/>
            <person name="Daum C."/>
            <person name="Copeland A."/>
            <person name="Chen I.A."/>
            <person name="Ivanova N.N."/>
            <person name="Kyrpides N.C."/>
            <person name="Shapiro N."/>
            <person name="Eloe-Fadrosh E.A."/>
            <person name="Pietrasiak N."/>
        </authorList>
    </citation>
    <scope>NUCLEOTIDE SEQUENCE</scope>
    <source>
        <strain evidence="20">CPER-KK1</strain>
    </source>
</reference>
<dbReference type="AlphaFoldDB" id="A0A951PJR5"/>
<dbReference type="PANTHER" id="PTHR34848">
    <property type="match status" value="1"/>
</dbReference>
<accession>A0A951PJR5</accession>
<feature type="binding site" evidence="19">
    <location>
        <begin position="64"/>
        <end position="66"/>
    </location>
    <ligand>
        <name>GTP</name>
        <dbReference type="ChEBI" id="CHEBI:37565"/>
    </ligand>
</feature>
<keyword evidence="15 19" id="KW-0342">GTP-binding</keyword>
<evidence type="ECO:0000313" key="20">
    <source>
        <dbReference type="EMBL" id="MBW4545185.1"/>
    </source>
</evidence>
<comment type="function">
    <text evidence="4">Catalyzes ATP-dependent phosphorylation of adenosylcobinamide and addition of GMP to adenosylcobinamide phosphate.</text>
</comment>
<dbReference type="PANTHER" id="PTHR34848:SF1">
    <property type="entry name" value="BIFUNCTIONAL ADENOSYLCOBALAMIN BIOSYNTHESIS PROTEIN COBU"/>
    <property type="match status" value="1"/>
</dbReference>
<comment type="similarity">
    <text evidence="7">Belongs to the CobU/CobP family.</text>
</comment>
<dbReference type="Gene3D" id="3.40.50.300">
    <property type="entry name" value="P-loop containing nucleotide triphosphate hydrolases"/>
    <property type="match status" value="1"/>
</dbReference>
<dbReference type="InterPro" id="IPR027417">
    <property type="entry name" value="P-loop_NTPase"/>
</dbReference>
<keyword evidence="13 20" id="KW-0418">Kinase</keyword>
<dbReference type="GO" id="GO:0008820">
    <property type="term" value="F:cobinamide phosphate guanylyltransferase activity"/>
    <property type="evidence" value="ECO:0007669"/>
    <property type="project" value="UniProtKB-EC"/>
</dbReference>
<dbReference type="NCBIfam" id="NF004469">
    <property type="entry name" value="PRK05800.1"/>
    <property type="match status" value="1"/>
</dbReference>
<evidence type="ECO:0000256" key="16">
    <source>
        <dbReference type="ARBA" id="ARBA00029570"/>
    </source>
</evidence>
<evidence type="ECO:0000256" key="9">
    <source>
        <dbReference type="ARBA" id="ARBA00012523"/>
    </source>
</evidence>
<dbReference type="EC" id="2.7.7.62" evidence="9"/>
<reference evidence="20" key="1">
    <citation type="submission" date="2021-05" db="EMBL/GenBank/DDBJ databases">
        <authorList>
            <person name="Pietrasiak N."/>
            <person name="Ward R."/>
            <person name="Stajich J.E."/>
            <person name="Kurbessoian T."/>
        </authorList>
    </citation>
    <scope>NUCLEOTIDE SEQUENCE</scope>
    <source>
        <strain evidence="20">CPER-KK1</strain>
    </source>
</reference>
<evidence type="ECO:0000256" key="10">
    <source>
        <dbReference type="ARBA" id="ARBA00022573"/>
    </source>
</evidence>
<protein>
    <recommendedName>
        <fullName evidence="16">Adenosylcobinamide kinase</fullName>
        <ecNumber evidence="8">2.7.1.156</ecNumber>
        <ecNumber evidence="9">2.7.7.62</ecNumber>
    </recommendedName>
    <alternativeName>
        <fullName evidence="17">Adenosylcobinamide-phosphate guanylyltransferase</fullName>
    </alternativeName>
</protein>
<comment type="pathway">
    <text evidence="5">Cofactor biosynthesis; adenosylcobalamin biosynthesis; adenosylcobalamin from cob(II)yrinate a,c-diamide: step 6/7.</text>
</comment>
<evidence type="ECO:0000256" key="8">
    <source>
        <dbReference type="ARBA" id="ARBA00012016"/>
    </source>
</evidence>
<keyword evidence="10" id="KW-0169">Cobalamin biosynthesis</keyword>
<dbReference type="PIRSF" id="PIRSF006135">
    <property type="entry name" value="CobU"/>
    <property type="match status" value="1"/>
</dbReference>
<dbReference type="SUPFAM" id="SSF52540">
    <property type="entry name" value="P-loop containing nucleoside triphosphate hydrolases"/>
    <property type="match status" value="1"/>
</dbReference>
<dbReference type="GO" id="GO:0005525">
    <property type="term" value="F:GTP binding"/>
    <property type="evidence" value="ECO:0007669"/>
    <property type="project" value="UniProtKB-KW"/>
</dbReference>
<comment type="pathway">
    <text evidence="6">Cofactor biosynthesis; adenosylcobalamin biosynthesis; adenosylcobalamin from cob(II)yrinate a,c-diamide: step 5/7.</text>
</comment>
<name>A0A951PJR5_9CYAN</name>
<proteinExistence type="inferred from homology"/>
<evidence type="ECO:0000256" key="12">
    <source>
        <dbReference type="ARBA" id="ARBA00022741"/>
    </source>
</evidence>
<dbReference type="Pfam" id="PF02283">
    <property type="entry name" value="CobU"/>
    <property type="match status" value="1"/>
</dbReference>
<evidence type="ECO:0000256" key="17">
    <source>
        <dbReference type="ARBA" id="ARBA00030571"/>
    </source>
</evidence>
<evidence type="ECO:0000256" key="19">
    <source>
        <dbReference type="PIRSR" id="PIRSR006135-2"/>
    </source>
</evidence>
<keyword evidence="20" id="KW-0548">Nucleotidyltransferase</keyword>
<evidence type="ECO:0000256" key="14">
    <source>
        <dbReference type="ARBA" id="ARBA00022840"/>
    </source>
</evidence>
<keyword evidence="12 19" id="KW-0547">Nucleotide-binding</keyword>
<evidence type="ECO:0000256" key="11">
    <source>
        <dbReference type="ARBA" id="ARBA00022679"/>
    </source>
</evidence>
<feature type="active site" description="GMP-histidine intermediate" evidence="18">
    <location>
        <position position="82"/>
    </location>
</feature>
<dbReference type="EMBL" id="JAHHIF010000013">
    <property type="protein sequence ID" value="MBW4545185.1"/>
    <property type="molecule type" value="Genomic_DNA"/>
</dbReference>
<dbReference type="InterPro" id="IPR003203">
    <property type="entry name" value="CobU/CobP"/>
</dbReference>
<keyword evidence="14" id="KW-0067">ATP-binding</keyword>
<dbReference type="CDD" id="cd00544">
    <property type="entry name" value="CobU"/>
    <property type="match status" value="1"/>
</dbReference>
<comment type="catalytic activity">
    <reaction evidence="1">
        <text>adenosylcob(III)inamide + ATP = adenosylcob(III)inamide phosphate + ADP + H(+)</text>
        <dbReference type="Rhea" id="RHEA:15769"/>
        <dbReference type="ChEBI" id="CHEBI:2480"/>
        <dbReference type="ChEBI" id="CHEBI:15378"/>
        <dbReference type="ChEBI" id="CHEBI:30616"/>
        <dbReference type="ChEBI" id="CHEBI:58502"/>
        <dbReference type="ChEBI" id="CHEBI:456216"/>
        <dbReference type="EC" id="2.7.1.156"/>
    </reaction>
</comment>
<evidence type="ECO:0000256" key="1">
    <source>
        <dbReference type="ARBA" id="ARBA00000312"/>
    </source>
</evidence>
<evidence type="ECO:0000256" key="2">
    <source>
        <dbReference type="ARBA" id="ARBA00000711"/>
    </source>
</evidence>
<comment type="catalytic activity">
    <reaction evidence="3">
        <text>adenosylcob(III)inamide + GTP = adenosylcob(III)inamide phosphate + GDP + H(+)</text>
        <dbReference type="Rhea" id="RHEA:15765"/>
        <dbReference type="ChEBI" id="CHEBI:2480"/>
        <dbReference type="ChEBI" id="CHEBI:15378"/>
        <dbReference type="ChEBI" id="CHEBI:37565"/>
        <dbReference type="ChEBI" id="CHEBI:58189"/>
        <dbReference type="ChEBI" id="CHEBI:58502"/>
        <dbReference type="EC" id="2.7.1.156"/>
    </reaction>
</comment>
<dbReference type="GO" id="GO:0005524">
    <property type="term" value="F:ATP binding"/>
    <property type="evidence" value="ECO:0007669"/>
    <property type="project" value="UniProtKB-KW"/>
</dbReference>
<feature type="binding site" evidence="19">
    <location>
        <begin position="39"/>
        <end position="46"/>
    </location>
    <ligand>
        <name>GTP</name>
        <dbReference type="ChEBI" id="CHEBI:37565"/>
    </ligand>
</feature>
<dbReference type="GO" id="GO:0009236">
    <property type="term" value="P:cobalamin biosynthetic process"/>
    <property type="evidence" value="ECO:0007669"/>
    <property type="project" value="UniProtKB-KW"/>
</dbReference>
<evidence type="ECO:0000313" key="21">
    <source>
        <dbReference type="Proteomes" id="UP000753908"/>
    </source>
</evidence>
<comment type="caution">
    <text evidence="20">The sequence shown here is derived from an EMBL/GenBank/DDBJ whole genome shotgun (WGS) entry which is preliminary data.</text>
</comment>
<evidence type="ECO:0000256" key="3">
    <source>
        <dbReference type="ARBA" id="ARBA00001522"/>
    </source>
</evidence>
<evidence type="ECO:0000256" key="18">
    <source>
        <dbReference type="PIRSR" id="PIRSR006135-1"/>
    </source>
</evidence>
<evidence type="ECO:0000256" key="7">
    <source>
        <dbReference type="ARBA" id="ARBA00007490"/>
    </source>
</evidence>
<gene>
    <name evidence="20" type="primary">cobU</name>
    <name evidence="20" type="ORF">KME25_12170</name>
</gene>
<evidence type="ECO:0000256" key="5">
    <source>
        <dbReference type="ARBA" id="ARBA00004692"/>
    </source>
</evidence>
<evidence type="ECO:0000256" key="13">
    <source>
        <dbReference type="ARBA" id="ARBA00022777"/>
    </source>
</evidence>